<dbReference type="SUPFAM" id="SSF50621">
    <property type="entry name" value="Alanine racemase C-terminal domain-like"/>
    <property type="match status" value="1"/>
</dbReference>
<accession>A0A078MK40</accession>
<name>A0A078MK40_9PSED</name>
<dbReference type="GO" id="GO:0030632">
    <property type="term" value="P:D-alanine biosynthetic process"/>
    <property type="evidence" value="ECO:0007669"/>
    <property type="project" value="UniProtKB-UniRule"/>
</dbReference>
<dbReference type="RefSeq" id="WP_044501206.1">
    <property type="nucleotide sequence ID" value="NZ_LK391969.1"/>
</dbReference>
<gene>
    <name evidence="9" type="primary">dadX_2</name>
    <name evidence="9" type="ORF">BN1049_02978</name>
</gene>
<dbReference type="InterPro" id="IPR009006">
    <property type="entry name" value="Ala_racemase/Decarboxylase_C"/>
</dbReference>
<evidence type="ECO:0000256" key="4">
    <source>
        <dbReference type="ARBA" id="ARBA00023235"/>
    </source>
</evidence>
<dbReference type="PRINTS" id="PR00992">
    <property type="entry name" value="ALARACEMASE"/>
</dbReference>
<dbReference type="PANTHER" id="PTHR30511">
    <property type="entry name" value="ALANINE RACEMASE"/>
    <property type="match status" value="1"/>
</dbReference>
<comment type="function">
    <text evidence="5">Catalyzes the interconversion of L-alanine and D-alanine. May also act on other amino acids.</text>
</comment>
<evidence type="ECO:0000256" key="3">
    <source>
        <dbReference type="ARBA" id="ARBA00022898"/>
    </source>
</evidence>
<dbReference type="InterPro" id="IPR001608">
    <property type="entry name" value="Ala_racemase_N"/>
</dbReference>
<evidence type="ECO:0000256" key="1">
    <source>
        <dbReference type="ARBA" id="ARBA00000316"/>
    </source>
</evidence>
<dbReference type="AlphaFoldDB" id="A0A078MK40"/>
<dbReference type="InterPro" id="IPR029066">
    <property type="entry name" value="PLP-binding_barrel"/>
</dbReference>
<dbReference type="NCBIfam" id="TIGR00492">
    <property type="entry name" value="alr"/>
    <property type="match status" value="1"/>
</dbReference>
<feature type="modified residue" description="N6-(pyridoxal phosphate)lysine" evidence="5 6">
    <location>
        <position position="33"/>
    </location>
</feature>
<dbReference type="GO" id="GO:0030170">
    <property type="term" value="F:pyridoxal phosphate binding"/>
    <property type="evidence" value="ECO:0007669"/>
    <property type="project" value="UniProtKB-UniRule"/>
</dbReference>
<feature type="active site" description="Proton acceptor; specific for L-alanine" evidence="5">
    <location>
        <position position="253"/>
    </location>
</feature>
<dbReference type="InterPro" id="IPR000821">
    <property type="entry name" value="Ala_racemase"/>
</dbReference>
<feature type="binding site" evidence="5 7">
    <location>
        <position position="301"/>
    </location>
    <ligand>
        <name>substrate</name>
    </ligand>
</feature>
<comment type="similarity">
    <text evidence="5">Belongs to the alanine racemase family.</text>
</comment>
<dbReference type="Gene3D" id="3.20.20.10">
    <property type="entry name" value="Alanine racemase"/>
    <property type="match status" value="1"/>
</dbReference>
<reference evidence="9" key="1">
    <citation type="submission" date="2014-07" db="EMBL/GenBank/DDBJ databases">
        <authorList>
            <person name="Urmite Genomes Urmite Genomes"/>
        </authorList>
    </citation>
    <scope>NUCLEOTIDE SEQUENCE</scope>
    <source>
        <strain evidence="9">12M76_air</strain>
    </source>
</reference>
<proteinExistence type="inferred from homology"/>
<evidence type="ECO:0000256" key="5">
    <source>
        <dbReference type="HAMAP-Rule" id="MF_01201"/>
    </source>
</evidence>
<feature type="domain" description="Alanine racemase C-terminal" evidence="8">
    <location>
        <begin position="232"/>
        <end position="355"/>
    </location>
</feature>
<dbReference type="CDD" id="cd06827">
    <property type="entry name" value="PLPDE_III_AR_proteobact"/>
    <property type="match status" value="1"/>
</dbReference>
<comment type="catalytic activity">
    <reaction evidence="1 5">
        <text>L-alanine = D-alanine</text>
        <dbReference type="Rhea" id="RHEA:20249"/>
        <dbReference type="ChEBI" id="CHEBI:57416"/>
        <dbReference type="ChEBI" id="CHEBI:57972"/>
        <dbReference type="EC" id="5.1.1.1"/>
    </reaction>
</comment>
<dbReference type="SUPFAM" id="SSF51419">
    <property type="entry name" value="PLP-binding barrel"/>
    <property type="match status" value="1"/>
</dbReference>
<feature type="binding site" evidence="5 7">
    <location>
        <position position="129"/>
    </location>
    <ligand>
        <name>substrate</name>
    </ligand>
</feature>
<dbReference type="OrthoDB" id="9813814at2"/>
<dbReference type="PANTHER" id="PTHR30511:SF0">
    <property type="entry name" value="ALANINE RACEMASE, CATABOLIC-RELATED"/>
    <property type="match status" value="1"/>
</dbReference>
<dbReference type="EMBL" id="LK391969">
    <property type="protein sequence ID" value="CEF28001.1"/>
    <property type="molecule type" value="Genomic_DNA"/>
</dbReference>
<evidence type="ECO:0000313" key="9">
    <source>
        <dbReference type="EMBL" id="CEA06609.1"/>
    </source>
</evidence>
<dbReference type="SMART" id="SM01005">
    <property type="entry name" value="Ala_racemase_C"/>
    <property type="match status" value="1"/>
</dbReference>
<evidence type="ECO:0000256" key="7">
    <source>
        <dbReference type="PIRSR" id="PIRSR600821-52"/>
    </source>
</evidence>
<evidence type="ECO:0000259" key="8">
    <source>
        <dbReference type="SMART" id="SM01005"/>
    </source>
</evidence>
<sequence>MRPAHALIDLGALRHNYQLARQLYGNKALAVIKANAYGHGAIRCAQTLAESADGFAVACIEEALLLRHAGIQKPILLLEGWFDPTELPLIQQYDLWVVIHHHGQLRDLDEAHIEHPLQVWLKLDTGMHRVGFKPEEYGEIWRTLQATDKVSSLVKMTHFSRADEPDCDTTMQQLLCFNETTAQLQGPSSLCNSAGALAWPQAQGDWLRPGIMLYGASPFAPGQKNAARLKPVMQLNSRVIAVHNVSCGESVGYGAQFISRRPTRIGVVAMGYADGYPRHAKSGTPVLVDNQRTELIGRVSMDMLTVDLTDLPAVGLGSSVQLWGEGVLASEVANWADTIPYQLFCNLNRVPRHYLN</sequence>
<keyword evidence="4 5" id="KW-0413">Isomerase</keyword>
<evidence type="ECO:0000256" key="2">
    <source>
        <dbReference type="ARBA" id="ARBA00001933"/>
    </source>
</evidence>
<keyword evidence="3 5" id="KW-0663">Pyridoxal phosphate</keyword>
<organism evidence="9">
    <name type="scientific">Pseudomonas saudimassiliensis</name>
    <dbReference type="NCBI Taxonomy" id="1461581"/>
    <lineage>
        <taxon>Bacteria</taxon>
        <taxon>Pseudomonadati</taxon>
        <taxon>Pseudomonadota</taxon>
        <taxon>Gammaproteobacteria</taxon>
        <taxon>Pseudomonadales</taxon>
        <taxon>Pseudomonadaceae</taxon>
        <taxon>Pseudomonas</taxon>
    </lineage>
</organism>
<comment type="cofactor">
    <cofactor evidence="2 5 6">
        <name>pyridoxal 5'-phosphate</name>
        <dbReference type="ChEBI" id="CHEBI:597326"/>
    </cofactor>
</comment>
<comment type="pathway">
    <text evidence="5">Amino-acid biosynthesis; D-alanine biosynthesis; D-alanine from L-alanine: step 1/1.</text>
</comment>
<dbReference type="GO" id="GO:0008784">
    <property type="term" value="F:alanine racemase activity"/>
    <property type="evidence" value="ECO:0007669"/>
    <property type="project" value="UniProtKB-UniRule"/>
</dbReference>
<dbReference type="GO" id="GO:0005829">
    <property type="term" value="C:cytosol"/>
    <property type="evidence" value="ECO:0007669"/>
    <property type="project" value="TreeGrafter"/>
</dbReference>
<evidence type="ECO:0000256" key="6">
    <source>
        <dbReference type="PIRSR" id="PIRSR600821-50"/>
    </source>
</evidence>
<dbReference type="InterPro" id="IPR020622">
    <property type="entry name" value="Ala_racemase_pyridoxalP-BS"/>
</dbReference>
<protein>
    <recommendedName>
        <fullName evidence="5">Alanine racemase</fullName>
        <ecNumber evidence="5">5.1.1.1</ecNumber>
    </recommendedName>
</protein>
<dbReference type="UniPathway" id="UPA00042">
    <property type="reaction ID" value="UER00497"/>
</dbReference>
<dbReference type="FunFam" id="3.20.20.10:FF:000002">
    <property type="entry name" value="Alanine racemase"/>
    <property type="match status" value="1"/>
</dbReference>
<feature type="active site" description="Proton acceptor; specific for D-alanine" evidence="5">
    <location>
        <position position="33"/>
    </location>
</feature>
<dbReference type="HAMAP" id="MF_01201">
    <property type="entry name" value="Ala_racemase"/>
    <property type="match status" value="1"/>
</dbReference>
<dbReference type="EC" id="5.1.1.1" evidence="5"/>
<dbReference type="PATRIC" id="fig|1461581.3.peg.2920"/>
<dbReference type="PROSITE" id="PS00395">
    <property type="entry name" value="ALANINE_RACEMASE"/>
    <property type="match status" value="1"/>
</dbReference>
<dbReference type="Gene3D" id="2.40.37.10">
    <property type="entry name" value="Lyase, Ornithine Decarboxylase, Chain A, domain 1"/>
    <property type="match status" value="1"/>
</dbReference>
<dbReference type="Pfam" id="PF01168">
    <property type="entry name" value="Ala_racemase_N"/>
    <property type="match status" value="1"/>
</dbReference>
<dbReference type="InterPro" id="IPR011079">
    <property type="entry name" value="Ala_racemase_C"/>
</dbReference>
<dbReference type="Pfam" id="PF00842">
    <property type="entry name" value="Ala_racemase_C"/>
    <property type="match status" value="1"/>
</dbReference>
<dbReference type="EMBL" id="LM997413">
    <property type="protein sequence ID" value="CEA06609.1"/>
    <property type="molecule type" value="Genomic_DNA"/>
</dbReference>